<organism evidence="2 3">
    <name type="scientific">Actinokineospora spheciospongiae</name>
    <dbReference type="NCBI Taxonomy" id="909613"/>
    <lineage>
        <taxon>Bacteria</taxon>
        <taxon>Bacillati</taxon>
        <taxon>Actinomycetota</taxon>
        <taxon>Actinomycetes</taxon>
        <taxon>Pseudonocardiales</taxon>
        <taxon>Pseudonocardiaceae</taxon>
        <taxon>Actinokineospora</taxon>
    </lineage>
</organism>
<dbReference type="SUPFAM" id="SSF51182">
    <property type="entry name" value="RmlC-like cupins"/>
    <property type="match status" value="1"/>
</dbReference>
<accession>W7IB30</accession>
<evidence type="ECO:0000259" key="1">
    <source>
        <dbReference type="Pfam" id="PF06172"/>
    </source>
</evidence>
<sequence length="129" mass="14312">MEGGRWSQSWRDEAFSAIHYLLVAPEFSAWHRLDHPELYAFHAGSPLTVHLLGPGGPRSTVLGPDVVAGQRPQLVVPAGVWQASETPDWSLVGTVVVPPYTDDTVHFPERAALVAQFPEHRELITRLTR</sequence>
<dbReference type="PATRIC" id="fig|909613.9.peg.6655"/>
<proteinExistence type="predicted"/>
<evidence type="ECO:0000313" key="2">
    <source>
        <dbReference type="EMBL" id="EWC58050.1"/>
    </source>
</evidence>
<feature type="domain" description="DUF985" evidence="1">
    <location>
        <begin position="13"/>
        <end position="103"/>
    </location>
</feature>
<dbReference type="STRING" id="909613.UO65_6661"/>
<dbReference type="Proteomes" id="UP000019277">
    <property type="component" value="Unassembled WGS sequence"/>
</dbReference>
<dbReference type="PANTHER" id="PTHR33387:SF3">
    <property type="entry name" value="DUF985 DOMAIN-CONTAINING PROTEIN"/>
    <property type="match status" value="1"/>
</dbReference>
<reference evidence="2 3" key="1">
    <citation type="journal article" date="2014" name="Genome Announc.">
        <title>Draft Genome Sequence of the Antitrypanosomally Active Sponge-Associated Bacterium Actinokineospora sp. Strain EG49.</title>
        <authorList>
            <person name="Harjes J."/>
            <person name="Ryu T."/>
            <person name="Abdelmohsen U.R."/>
            <person name="Moitinho-Silva L."/>
            <person name="Horn H."/>
            <person name="Ravasi T."/>
            <person name="Hentschel U."/>
        </authorList>
    </citation>
    <scope>NUCLEOTIDE SEQUENCE [LARGE SCALE GENOMIC DNA]</scope>
    <source>
        <strain evidence="2 3">EG49</strain>
    </source>
</reference>
<dbReference type="Pfam" id="PF06172">
    <property type="entry name" value="Cupin_5"/>
    <property type="match status" value="1"/>
</dbReference>
<dbReference type="InterPro" id="IPR011051">
    <property type="entry name" value="RmlC_Cupin_sf"/>
</dbReference>
<dbReference type="eggNOG" id="COG3542">
    <property type="taxonomic scope" value="Bacteria"/>
</dbReference>
<dbReference type="EMBL" id="AYXG01000263">
    <property type="protein sequence ID" value="EWC58050.1"/>
    <property type="molecule type" value="Genomic_DNA"/>
</dbReference>
<dbReference type="InterPro" id="IPR014710">
    <property type="entry name" value="RmlC-like_jellyroll"/>
</dbReference>
<keyword evidence="3" id="KW-1185">Reference proteome</keyword>
<dbReference type="InterPro" id="IPR009327">
    <property type="entry name" value="Cupin_DUF985"/>
</dbReference>
<dbReference type="InterPro" id="IPR039935">
    <property type="entry name" value="YML079W-like"/>
</dbReference>
<gene>
    <name evidence="2" type="ORF">UO65_6661</name>
</gene>
<dbReference type="PANTHER" id="PTHR33387">
    <property type="entry name" value="RMLC-LIKE JELLY ROLL FOLD PROTEIN"/>
    <property type="match status" value="1"/>
</dbReference>
<comment type="caution">
    <text evidence="2">The sequence shown here is derived from an EMBL/GenBank/DDBJ whole genome shotgun (WGS) entry which is preliminary data.</text>
</comment>
<name>W7IB30_9PSEU</name>
<dbReference type="CDD" id="cd06121">
    <property type="entry name" value="cupin_YML079wp"/>
    <property type="match status" value="1"/>
</dbReference>
<evidence type="ECO:0000313" key="3">
    <source>
        <dbReference type="Proteomes" id="UP000019277"/>
    </source>
</evidence>
<protein>
    <recommendedName>
        <fullName evidence="1">DUF985 domain-containing protein</fullName>
    </recommendedName>
</protein>
<dbReference type="AlphaFoldDB" id="W7IB30"/>
<dbReference type="Gene3D" id="2.60.120.10">
    <property type="entry name" value="Jelly Rolls"/>
    <property type="match status" value="1"/>
</dbReference>